<keyword evidence="13" id="KW-1185">Reference proteome</keyword>
<dbReference type="PRINTS" id="PR00758">
    <property type="entry name" value="ARSENICPUMP"/>
</dbReference>
<evidence type="ECO:0000256" key="5">
    <source>
        <dbReference type="ARBA" id="ARBA00022475"/>
    </source>
</evidence>
<feature type="transmembrane region" description="Helical" evidence="10">
    <location>
        <begin position="98"/>
        <end position="126"/>
    </location>
</feature>
<sequence length="401" mass="43521">MFLKEGLILAFILVVFSVGKSPFFSIDRIGAAIIASILSINLGNLTFSQALSSIDFRTLTILFFMMIVIANLKVAGFFELLGQCISNKVSTKRQLLLVVIGISGILSAICINDIVCLLLTPIVLLVCRQGECAPLPHLLGLAIASNIGSAATLLGNPQNILIANLSQISFISYFSTAVPIALIGLLICYWLIALFYKKELVGTISFKIENDFHYDRYHICKSLVILLLVVCAYIFGGDLVVSTSLGAMTLLITKKLNPAKIYENIDFGLLLIFAGLFIVVGGLQHNGAVDWAMKNVLTLNVHSFYSLGLITIFLSNLISNVPAVLLLKFFAPAVGVDIWWKSLALFSTFAGNLTLSGSMANLIVAETAKREQINIGFWEFIKIGFPITVLTSCITLIAVSV</sequence>
<comment type="subcellular location">
    <subcellularLocation>
        <location evidence="1">Cell membrane</location>
        <topology evidence="1">Multi-pass membrane protein</topology>
    </subcellularLocation>
</comment>
<evidence type="ECO:0000256" key="3">
    <source>
        <dbReference type="ARBA" id="ARBA00009843"/>
    </source>
</evidence>
<feature type="transmembrane region" description="Helical" evidence="10">
    <location>
        <begin position="138"/>
        <end position="158"/>
    </location>
</feature>
<evidence type="ECO:0000256" key="9">
    <source>
        <dbReference type="ARBA" id="ARBA00023136"/>
    </source>
</evidence>
<gene>
    <name evidence="12" type="ORF">SAMN02745170_00925</name>
</gene>
<evidence type="ECO:0000256" key="7">
    <source>
        <dbReference type="ARBA" id="ARBA00022849"/>
    </source>
</evidence>
<dbReference type="InterPro" id="IPR004680">
    <property type="entry name" value="Cit_transptr-like_dom"/>
</dbReference>
<dbReference type="Pfam" id="PF03600">
    <property type="entry name" value="CitMHS"/>
    <property type="match status" value="1"/>
</dbReference>
<feature type="domain" description="Citrate transporter-like" evidence="11">
    <location>
        <begin position="12"/>
        <end position="349"/>
    </location>
</feature>
<evidence type="ECO:0000256" key="4">
    <source>
        <dbReference type="ARBA" id="ARBA00022448"/>
    </source>
</evidence>
<dbReference type="GO" id="GO:0005886">
    <property type="term" value="C:plasma membrane"/>
    <property type="evidence" value="ECO:0007669"/>
    <property type="project" value="UniProtKB-SubCell"/>
</dbReference>
<keyword evidence="6 10" id="KW-0812">Transmembrane</keyword>
<dbReference type="GO" id="GO:0046685">
    <property type="term" value="P:response to arsenic-containing substance"/>
    <property type="evidence" value="ECO:0007669"/>
    <property type="project" value="UniProtKB-KW"/>
</dbReference>
<evidence type="ECO:0000256" key="10">
    <source>
        <dbReference type="SAM" id="Phobius"/>
    </source>
</evidence>
<evidence type="ECO:0000256" key="1">
    <source>
        <dbReference type="ARBA" id="ARBA00004651"/>
    </source>
</evidence>
<name>A0A1M6DLQ8_9FIRM</name>
<feature type="transmembrane region" description="Helical" evidence="10">
    <location>
        <begin position="343"/>
        <end position="365"/>
    </location>
</feature>
<keyword evidence="9 10" id="KW-0472">Membrane</keyword>
<dbReference type="EMBL" id="FQZD01000007">
    <property type="protein sequence ID" value="SHI74071.1"/>
    <property type="molecule type" value="Genomic_DNA"/>
</dbReference>
<feature type="transmembrane region" description="Helical" evidence="10">
    <location>
        <begin position="304"/>
        <end position="331"/>
    </location>
</feature>
<evidence type="ECO:0000256" key="2">
    <source>
        <dbReference type="ARBA" id="ARBA00006433"/>
    </source>
</evidence>
<dbReference type="GO" id="GO:0015105">
    <property type="term" value="F:arsenite transmembrane transporter activity"/>
    <property type="evidence" value="ECO:0007669"/>
    <property type="project" value="InterPro"/>
</dbReference>
<dbReference type="PANTHER" id="PTHR43302">
    <property type="entry name" value="TRANSPORTER ARSB-RELATED"/>
    <property type="match status" value="1"/>
</dbReference>
<feature type="transmembrane region" description="Helical" evidence="10">
    <location>
        <begin position="29"/>
        <end position="47"/>
    </location>
</feature>
<feature type="transmembrane region" description="Helical" evidence="10">
    <location>
        <begin position="170"/>
        <end position="196"/>
    </location>
</feature>
<accession>A0A1M6DLQ8</accession>
<evidence type="ECO:0000256" key="6">
    <source>
        <dbReference type="ARBA" id="ARBA00022692"/>
    </source>
</evidence>
<proteinExistence type="inferred from homology"/>
<dbReference type="AlphaFoldDB" id="A0A1M6DLQ8"/>
<evidence type="ECO:0000256" key="8">
    <source>
        <dbReference type="ARBA" id="ARBA00022989"/>
    </source>
</evidence>
<feature type="transmembrane region" description="Helical" evidence="10">
    <location>
        <begin position="59"/>
        <end position="78"/>
    </location>
</feature>
<comment type="similarity">
    <text evidence="3">Belongs to the CitM (TC 2.A.11) transporter family.</text>
</comment>
<evidence type="ECO:0000313" key="13">
    <source>
        <dbReference type="Proteomes" id="UP000322917"/>
    </source>
</evidence>
<organism evidence="12 13">
    <name type="scientific">Propionispora hippei DSM 15287</name>
    <dbReference type="NCBI Taxonomy" id="1123003"/>
    <lineage>
        <taxon>Bacteria</taxon>
        <taxon>Bacillati</taxon>
        <taxon>Bacillota</taxon>
        <taxon>Negativicutes</taxon>
        <taxon>Selenomonadales</taxon>
        <taxon>Sporomusaceae</taxon>
        <taxon>Propionispora</taxon>
    </lineage>
</organism>
<dbReference type="PANTHER" id="PTHR43302:SF5">
    <property type="entry name" value="TRANSPORTER ARSB-RELATED"/>
    <property type="match status" value="1"/>
</dbReference>
<dbReference type="InterPro" id="IPR000802">
    <property type="entry name" value="Arsenical_pump_ArsB"/>
</dbReference>
<evidence type="ECO:0000313" key="12">
    <source>
        <dbReference type="EMBL" id="SHI74071.1"/>
    </source>
</evidence>
<dbReference type="OrthoDB" id="9765532at2"/>
<keyword evidence="5" id="KW-1003">Cell membrane</keyword>
<comment type="similarity">
    <text evidence="2">Belongs to the ArsB family.</text>
</comment>
<reference evidence="12 13" key="1">
    <citation type="submission" date="2016-11" db="EMBL/GenBank/DDBJ databases">
        <authorList>
            <person name="Varghese N."/>
            <person name="Submissions S."/>
        </authorList>
    </citation>
    <scope>NUCLEOTIDE SEQUENCE [LARGE SCALE GENOMIC DNA]</scope>
    <source>
        <strain evidence="12 13">DSM 15287</strain>
    </source>
</reference>
<feature type="transmembrane region" description="Helical" evidence="10">
    <location>
        <begin position="377"/>
        <end position="399"/>
    </location>
</feature>
<protein>
    <submittedName>
        <fullName evidence="12">Na+/H+ antiporter NhaD</fullName>
    </submittedName>
</protein>
<keyword evidence="8 10" id="KW-1133">Transmembrane helix</keyword>
<dbReference type="Proteomes" id="UP000322917">
    <property type="component" value="Unassembled WGS sequence"/>
</dbReference>
<feature type="transmembrane region" description="Helical" evidence="10">
    <location>
        <begin position="265"/>
        <end position="283"/>
    </location>
</feature>
<feature type="transmembrane region" description="Helical" evidence="10">
    <location>
        <begin position="223"/>
        <end position="253"/>
    </location>
</feature>
<keyword evidence="7" id="KW-0059">Arsenical resistance</keyword>
<dbReference type="RefSeq" id="WP_149733775.1">
    <property type="nucleotide sequence ID" value="NZ_FQZD01000007.1"/>
</dbReference>
<keyword evidence="4" id="KW-0813">Transport</keyword>
<evidence type="ECO:0000259" key="11">
    <source>
        <dbReference type="Pfam" id="PF03600"/>
    </source>
</evidence>